<gene>
    <name evidence="2" type="ORF">JG688_00008086</name>
</gene>
<accession>A0A8J5J557</accession>
<dbReference type="AlphaFoldDB" id="A0A8J5J557"/>
<organism evidence="2 3">
    <name type="scientific">Phytophthora aleatoria</name>
    <dbReference type="NCBI Taxonomy" id="2496075"/>
    <lineage>
        <taxon>Eukaryota</taxon>
        <taxon>Sar</taxon>
        <taxon>Stramenopiles</taxon>
        <taxon>Oomycota</taxon>
        <taxon>Peronosporomycetes</taxon>
        <taxon>Peronosporales</taxon>
        <taxon>Peronosporaceae</taxon>
        <taxon>Phytophthora</taxon>
    </lineage>
</organism>
<feature type="region of interest" description="Disordered" evidence="1">
    <location>
        <begin position="68"/>
        <end position="95"/>
    </location>
</feature>
<evidence type="ECO:0000256" key="1">
    <source>
        <dbReference type="SAM" id="MobiDB-lite"/>
    </source>
</evidence>
<proteinExistence type="predicted"/>
<dbReference type="Proteomes" id="UP000709295">
    <property type="component" value="Unassembled WGS sequence"/>
</dbReference>
<comment type="caution">
    <text evidence="2">The sequence shown here is derived from an EMBL/GenBank/DDBJ whole genome shotgun (WGS) entry which is preliminary data.</text>
</comment>
<reference evidence="2" key="1">
    <citation type="submission" date="2021-01" db="EMBL/GenBank/DDBJ databases">
        <title>Phytophthora aleatoria, a newly-described species from Pinus radiata is distinct from Phytophthora cactorum isolates based on comparative genomics.</title>
        <authorList>
            <person name="Mcdougal R."/>
            <person name="Panda P."/>
            <person name="Williams N."/>
            <person name="Studholme D.J."/>
        </authorList>
    </citation>
    <scope>NUCLEOTIDE SEQUENCE</scope>
    <source>
        <strain evidence="2">NZFS 4037</strain>
    </source>
</reference>
<feature type="compositionally biased region" description="Basic and acidic residues" evidence="1">
    <location>
        <begin position="78"/>
        <end position="87"/>
    </location>
</feature>
<protein>
    <submittedName>
        <fullName evidence="2">Uncharacterized protein</fullName>
    </submittedName>
</protein>
<keyword evidence="3" id="KW-1185">Reference proteome</keyword>
<sequence length="176" mass="19361">MNHPAVDVEMVSVTCMYVPSTLLTCARSVGLLLVRKGMDNQFYVLSVSQNLECPPRLVVAYPSTISLDTDSDDVSDSESIHRTDRARSAGGKARKATTTILNRKKVVRCMLVQEELSGIKGLMAAAVKKFHAMSMLARGTQISLKLHSGGSRKKTFYTEEEGHRRFRLVGTRGANT</sequence>
<name>A0A8J5J557_9STRA</name>
<evidence type="ECO:0000313" key="2">
    <source>
        <dbReference type="EMBL" id="KAG6963577.1"/>
    </source>
</evidence>
<evidence type="ECO:0000313" key="3">
    <source>
        <dbReference type="Proteomes" id="UP000709295"/>
    </source>
</evidence>
<dbReference type="EMBL" id="JAENGY010000414">
    <property type="protein sequence ID" value="KAG6963577.1"/>
    <property type="molecule type" value="Genomic_DNA"/>
</dbReference>